<reference evidence="3" key="1">
    <citation type="submission" date="2016-08" db="EMBL/GenBank/DDBJ databases">
        <title>Complete Genome Seqeunce of Paenibacillus sp. nov. IHBB 9852 from high altitute lake of Indian trans-Himalayas.</title>
        <authorList>
            <person name="Kiran S."/>
            <person name="Swarnkar M.K."/>
            <person name="Rana A."/>
            <person name="Tewari R."/>
            <person name="Gulati A."/>
        </authorList>
    </citation>
    <scope>NUCLEOTIDE SEQUENCE [LARGE SCALE GENOMIC DNA]</scope>
    <source>
        <strain evidence="3">IHBB 9852</strain>
    </source>
</reference>
<evidence type="ECO:0000259" key="2">
    <source>
        <dbReference type="Pfam" id="PF00535"/>
    </source>
</evidence>
<dbReference type="InterPro" id="IPR029044">
    <property type="entry name" value="Nucleotide-diphossugar_trans"/>
</dbReference>
<dbReference type="KEGG" id="pib:BBD41_16995"/>
<dbReference type="PANTHER" id="PTHR22916:SF3">
    <property type="entry name" value="UDP-GLCNAC:BETAGAL BETA-1,3-N-ACETYLGLUCOSAMINYLTRANSFERASE-LIKE PROTEIN 1"/>
    <property type="match status" value="1"/>
</dbReference>
<proteinExistence type="inferred from homology"/>
<dbReference type="PANTHER" id="PTHR22916">
    <property type="entry name" value="GLYCOSYLTRANSFERASE"/>
    <property type="match status" value="1"/>
</dbReference>
<evidence type="ECO:0000313" key="3">
    <source>
        <dbReference type="EMBL" id="ANY74143.1"/>
    </source>
</evidence>
<feature type="domain" description="Glycosyltransferase 2-like" evidence="2">
    <location>
        <begin position="6"/>
        <end position="111"/>
    </location>
</feature>
<gene>
    <name evidence="3" type="ORF">BBD41_16995</name>
</gene>
<dbReference type="GO" id="GO:0016758">
    <property type="term" value="F:hexosyltransferase activity"/>
    <property type="evidence" value="ECO:0007669"/>
    <property type="project" value="UniProtKB-ARBA"/>
</dbReference>
<dbReference type="AlphaFoldDB" id="A0A1B2E2F5"/>
<evidence type="ECO:0000256" key="1">
    <source>
        <dbReference type="ARBA" id="ARBA00006739"/>
    </source>
</evidence>
<protein>
    <submittedName>
        <fullName evidence="3">Glycosyl transferase family 2</fullName>
    </submittedName>
</protein>
<sequence length="309" mass="35842">MEKVQVLLSTYNGAAYVEEQIHSILQQRYPSISLLIRDDGSSDETPDLLKRMEAEYPDRITVMHGNNIGVVASFFELLRSSDPTADYFCFCDQDDVWLEHKVESAVARLHSAIHTEVPAMIFTPAYLTDEHLNRQGVWPKPPAREPSFYNALYENIAIGATITMNASARNLFVNSRKADSGSILMHDWWFYLLVSAFGTVIYDHSPSMLYRQHNHNVVGGSNTWFGKLKSKWASFKRHTGRELLRRQAEEFREIYGARLNNEQKEQLDLFLSPRRSMAERIRYIRRSKLHRQSRAESLLFKFFILIGFI</sequence>
<dbReference type="SUPFAM" id="SSF53448">
    <property type="entry name" value="Nucleotide-diphospho-sugar transferases"/>
    <property type="match status" value="1"/>
</dbReference>
<name>A0A1B2E2F5_9BACL</name>
<dbReference type="RefSeq" id="WP_099478321.1">
    <property type="nucleotide sequence ID" value="NZ_CP016809.1"/>
</dbReference>
<comment type="similarity">
    <text evidence="1">Belongs to the glycosyltransferase 2 family.</text>
</comment>
<accession>A0A1B2E2F5</accession>
<organism evidence="3">
    <name type="scientific">Paenibacillus ihbetae</name>
    <dbReference type="NCBI Taxonomy" id="1870820"/>
    <lineage>
        <taxon>Bacteria</taxon>
        <taxon>Bacillati</taxon>
        <taxon>Bacillota</taxon>
        <taxon>Bacilli</taxon>
        <taxon>Bacillales</taxon>
        <taxon>Paenibacillaceae</taxon>
        <taxon>Paenibacillus</taxon>
    </lineage>
</organism>
<dbReference type="CDD" id="cd04196">
    <property type="entry name" value="GT_2_like_d"/>
    <property type="match status" value="1"/>
</dbReference>
<dbReference type="Gene3D" id="3.90.550.10">
    <property type="entry name" value="Spore Coat Polysaccharide Biosynthesis Protein SpsA, Chain A"/>
    <property type="match status" value="1"/>
</dbReference>
<dbReference type="Pfam" id="PF00535">
    <property type="entry name" value="Glycos_transf_2"/>
    <property type="match status" value="1"/>
</dbReference>
<dbReference type="EMBL" id="CP016809">
    <property type="protein sequence ID" value="ANY74143.1"/>
    <property type="molecule type" value="Genomic_DNA"/>
</dbReference>
<dbReference type="InterPro" id="IPR001173">
    <property type="entry name" value="Glyco_trans_2-like"/>
</dbReference>
<keyword evidence="3" id="KW-0808">Transferase</keyword>